<dbReference type="EMBL" id="SWLB01000013">
    <property type="protein sequence ID" value="KAF3330905.1"/>
    <property type="molecule type" value="Genomic_DNA"/>
</dbReference>
<proteinExistence type="predicted"/>
<name>A0A833QPD3_9POAL</name>
<keyword evidence="2" id="KW-1185">Reference proteome</keyword>
<dbReference type="AlphaFoldDB" id="A0A833QPD3"/>
<comment type="caution">
    <text evidence="1">The sequence shown here is derived from an EMBL/GenBank/DDBJ whole genome shotgun (WGS) entry which is preliminary data.</text>
</comment>
<sequence>MEKQEVSGAASPGVGAVSISDAIDELLRFTLSSTLSGDSDISDLALSSDFSSGLLLLDNAAVTTPHHFNDNEVGNGVPSYPLYKHLAKVLDKSFKAGLFPRREDMGTIFPPDDGPRIKETEWDKMISKTGFELCSMYGNVNFELNVQEPFFSQLKDRCHRNLFQGLGYDGIGRLLGMARTAGTVLDTLPPSRSVLASSAAKSYQPDVKDSALTDAARALAKHAERSSEGWWGHLQGNDSNKNQLASEVINRLLEDCCWMNIHLIQPYGPVFEIRVHEGYGARWSHNGSKFIGFLEPYTADGFSKGWKH</sequence>
<dbReference type="PANTHER" id="PTHR34204">
    <property type="entry name" value="RNA-BINDING ASCH DOMAIN PROTEIN"/>
    <property type="match status" value="1"/>
</dbReference>
<gene>
    <name evidence="1" type="ORF">FCM35_KLT04259</name>
</gene>
<evidence type="ECO:0000313" key="1">
    <source>
        <dbReference type="EMBL" id="KAF3330905.1"/>
    </source>
</evidence>
<protein>
    <submittedName>
        <fullName evidence="1">Uncharacterized protein</fullName>
    </submittedName>
</protein>
<accession>A0A833QPD3</accession>
<reference evidence="1" key="1">
    <citation type="submission" date="2020-01" db="EMBL/GenBank/DDBJ databases">
        <title>Genome sequence of Kobresia littledalei, the first chromosome-level genome in the family Cyperaceae.</title>
        <authorList>
            <person name="Qu G."/>
        </authorList>
    </citation>
    <scope>NUCLEOTIDE SEQUENCE</scope>
    <source>
        <strain evidence="1">C.B.Clarke</strain>
        <tissue evidence="1">Leaf</tissue>
    </source>
</reference>
<dbReference type="Proteomes" id="UP000623129">
    <property type="component" value="Unassembled WGS sequence"/>
</dbReference>
<dbReference type="OrthoDB" id="112749at2759"/>
<evidence type="ECO:0000313" key="2">
    <source>
        <dbReference type="Proteomes" id="UP000623129"/>
    </source>
</evidence>
<dbReference type="PANTHER" id="PTHR34204:SF2">
    <property type="entry name" value="RNA-BINDING ASCH DOMAIN PROTEIN"/>
    <property type="match status" value="1"/>
</dbReference>
<organism evidence="1 2">
    <name type="scientific">Carex littledalei</name>
    <dbReference type="NCBI Taxonomy" id="544730"/>
    <lineage>
        <taxon>Eukaryota</taxon>
        <taxon>Viridiplantae</taxon>
        <taxon>Streptophyta</taxon>
        <taxon>Embryophyta</taxon>
        <taxon>Tracheophyta</taxon>
        <taxon>Spermatophyta</taxon>
        <taxon>Magnoliopsida</taxon>
        <taxon>Liliopsida</taxon>
        <taxon>Poales</taxon>
        <taxon>Cyperaceae</taxon>
        <taxon>Cyperoideae</taxon>
        <taxon>Cariceae</taxon>
        <taxon>Carex</taxon>
        <taxon>Carex subgen. Euthyceras</taxon>
    </lineage>
</organism>